<feature type="region of interest" description="Disordered" evidence="1">
    <location>
        <begin position="137"/>
        <end position="199"/>
    </location>
</feature>
<accession>A0A1E7LSI5</accession>
<dbReference type="AlphaFoldDB" id="A0A1E7LSI5"/>
<feature type="compositionally biased region" description="Low complexity" evidence="1">
    <location>
        <begin position="158"/>
        <end position="167"/>
    </location>
</feature>
<evidence type="ECO:0000256" key="1">
    <source>
        <dbReference type="SAM" id="MobiDB-lite"/>
    </source>
</evidence>
<organism evidence="2 3">
    <name type="scientific">Streptomyces nanshensis</name>
    <dbReference type="NCBI Taxonomy" id="518642"/>
    <lineage>
        <taxon>Bacteria</taxon>
        <taxon>Bacillati</taxon>
        <taxon>Actinomycetota</taxon>
        <taxon>Actinomycetes</taxon>
        <taxon>Kitasatosporales</taxon>
        <taxon>Streptomycetaceae</taxon>
        <taxon>Streptomyces</taxon>
    </lineage>
</organism>
<dbReference type="OrthoDB" id="4305403at2"/>
<comment type="caution">
    <text evidence="2">The sequence shown here is derived from an EMBL/GenBank/DDBJ whole genome shotgun (WGS) entry which is preliminary data.</text>
</comment>
<protein>
    <submittedName>
        <fullName evidence="2">Uncharacterized protein</fullName>
    </submittedName>
</protein>
<name>A0A1E7LSI5_9ACTN</name>
<dbReference type="Proteomes" id="UP000175971">
    <property type="component" value="Unassembled WGS sequence"/>
</dbReference>
<sequence length="199" mass="21688">MTDPEEQRLVVTRAFDMLRADGFDVSCDPDLLEHDMPPPWIPETSLGDRLGFLAKHIQASTHTRDMVANLSEVTAPGDGVLQRVVEILDTTAEWWEGFGEPADHRYAQRLRTIAESLDSYAIELRAIRGDLADRHAVHPRKNRVRENQVAASTPAPPRVRAALAPSPTAAQRCASPALPATAAGVRPVPPARPSSAPGR</sequence>
<dbReference type="EMBL" id="LJGZ01000088">
    <property type="protein sequence ID" value="OEV19156.1"/>
    <property type="molecule type" value="Genomic_DNA"/>
</dbReference>
<keyword evidence="3" id="KW-1185">Reference proteome</keyword>
<dbReference type="PATRIC" id="fig|518642.7.peg.740"/>
<dbReference type="RefSeq" id="WP_032786126.1">
    <property type="nucleotide sequence ID" value="NZ_LJGZ01000088.1"/>
</dbReference>
<gene>
    <name evidence="2" type="ORF">AN221_19790</name>
</gene>
<proteinExistence type="predicted"/>
<evidence type="ECO:0000313" key="3">
    <source>
        <dbReference type="Proteomes" id="UP000175971"/>
    </source>
</evidence>
<reference evidence="2 3" key="1">
    <citation type="journal article" date="2016" name="Front. Microbiol.">
        <title>Comparative Genomics Analysis of Streptomyces Species Reveals Their Adaptation to the Marine Environment and Their Diversity at the Genomic Level.</title>
        <authorList>
            <person name="Tian X."/>
            <person name="Zhang Z."/>
            <person name="Yang T."/>
            <person name="Chen M."/>
            <person name="Li J."/>
            <person name="Chen F."/>
            <person name="Yang J."/>
            <person name="Li W."/>
            <person name="Zhang B."/>
            <person name="Zhang Z."/>
            <person name="Wu J."/>
            <person name="Zhang C."/>
            <person name="Long L."/>
            <person name="Xiao J."/>
        </authorList>
    </citation>
    <scope>NUCLEOTIDE SEQUENCE [LARGE SCALE GENOMIC DNA]</scope>
    <source>
        <strain evidence="2 3">SCSIO M10372</strain>
    </source>
</reference>
<evidence type="ECO:0000313" key="2">
    <source>
        <dbReference type="EMBL" id="OEV19156.1"/>
    </source>
</evidence>